<dbReference type="Proteomes" id="UP000559010">
    <property type="component" value="Unassembled WGS sequence"/>
</dbReference>
<comment type="caution">
    <text evidence="1">The sequence shown here is derived from an EMBL/GenBank/DDBJ whole genome shotgun (WGS) entry which is preliminary data.</text>
</comment>
<dbReference type="AlphaFoldDB" id="A0A848J1A0"/>
<proteinExistence type="predicted"/>
<name>A0A848J1A0_9BACT</name>
<dbReference type="EMBL" id="JABBNU010000012">
    <property type="protein sequence ID" value="NMM50337.1"/>
    <property type="molecule type" value="Genomic_DNA"/>
</dbReference>
<evidence type="ECO:0000313" key="1">
    <source>
        <dbReference type="EMBL" id="NMM50337.1"/>
    </source>
</evidence>
<gene>
    <name evidence="1" type="ORF">HH304_18150</name>
</gene>
<dbReference type="RefSeq" id="WP_169684701.1">
    <property type="nucleotide sequence ID" value="NZ_JABBNU010000012.1"/>
</dbReference>
<organism evidence="1 2">
    <name type="scientific">Marinigracilibium pacificum</name>
    <dbReference type="NCBI Taxonomy" id="2729599"/>
    <lineage>
        <taxon>Bacteria</taxon>
        <taxon>Pseudomonadati</taxon>
        <taxon>Bacteroidota</taxon>
        <taxon>Cytophagia</taxon>
        <taxon>Cytophagales</taxon>
        <taxon>Flammeovirgaceae</taxon>
        <taxon>Marinigracilibium</taxon>
    </lineage>
</organism>
<accession>A0A848J1A0</accession>
<evidence type="ECO:0000313" key="2">
    <source>
        <dbReference type="Proteomes" id="UP000559010"/>
    </source>
</evidence>
<sequence>MPSYNEEIKNTGFILEHSINVILQNHDWTIINNKYYEDDLQNTVREIDILAYKVQLVDDIRIYTTLLISCKKNSENAWVLVSREVNLNNPNFNWNPLHIRTNDSAIKDLINKEKDINKDYYEFLSKENSIDIMDTPKNDVFAFQEMSKRNGAPKNDKNIFTSITSLMKAQAYEIDRKRVTHSDKAVYQFNLISIIDSDLIRLNMLDDKTITQEEIESEQIVTQYIIRRKEDFYRIQFIKADVFEKYLKKYDRIHEANLRFFKNNRDNFFVDILKNDRKVELLKPEFLEEILDPLYEASSYSVSKESVSKYLELIWDIDGEIVRIYLNEEQKIIDRLNDSDSFCIKTKEALNKIYRYDGGFIYSSDNLPF</sequence>
<protein>
    <submittedName>
        <fullName evidence="1">Uncharacterized protein</fullName>
    </submittedName>
</protein>
<keyword evidence="2" id="KW-1185">Reference proteome</keyword>
<reference evidence="1 2" key="1">
    <citation type="submission" date="2020-04" db="EMBL/GenBank/DDBJ databases">
        <title>Flammeovirgaceae bacterium KN852 isolated from deep sea.</title>
        <authorList>
            <person name="Zhang D.-C."/>
        </authorList>
    </citation>
    <scope>NUCLEOTIDE SEQUENCE [LARGE SCALE GENOMIC DNA]</scope>
    <source>
        <strain evidence="1 2">KN852</strain>
    </source>
</reference>